<evidence type="ECO:0000313" key="2">
    <source>
        <dbReference type="Proteomes" id="UP000319949"/>
    </source>
</evidence>
<comment type="caution">
    <text evidence="1">The sequence shown here is derived from an EMBL/GenBank/DDBJ whole genome shotgun (WGS) entry which is preliminary data.</text>
</comment>
<accession>A0A560DG55</accession>
<dbReference type="EMBL" id="VITK01000007">
    <property type="protein sequence ID" value="TWA96089.1"/>
    <property type="molecule type" value="Genomic_DNA"/>
</dbReference>
<name>A0A560DG55_9BRAD</name>
<proteinExistence type="predicted"/>
<evidence type="ECO:0000313" key="1">
    <source>
        <dbReference type="EMBL" id="TWA96089.1"/>
    </source>
</evidence>
<organism evidence="1 2">
    <name type="scientific">Bradyrhizobium stylosanthis</name>
    <dbReference type="NCBI Taxonomy" id="1803665"/>
    <lineage>
        <taxon>Bacteria</taxon>
        <taxon>Pseudomonadati</taxon>
        <taxon>Pseudomonadota</taxon>
        <taxon>Alphaproteobacteria</taxon>
        <taxon>Hyphomicrobiales</taxon>
        <taxon>Nitrobacteraceae</taxon>
        <taxon>Bradyrhizobium</taxon>
    </lineage>
</organism>
<reference evidence="1 2" key="1">
    <citation type="submission" date="2019-06" db="EMBL/GenBank/DDBJ databases">
        <title>Genomic Encyclopedia of Type Strains, Phase IV (KMG-V): Genome sequencing to study the core and pangenomes of soil and plant-associated prokaryotes.</title>
        <authorList>
            <person name="Whitman W."/>
        </authorList>
    </citation>
    <scope>NUCLEOTIDE SEQUENCE [LARGE SCALE GENOMIC DNA]</scope>
    <source>
        <strain evidence="1 2">BR 510</strain>
    </source>
</reference>
<sequence>MQPLTVMVLALALVEPGPPAVDDELETLPPPACTCTDDPPAELELESDPLDAVDPVVPELDAPAAEMLPSACFSTVTLQVSPVAVLPVFSMVAA</sequence>
<keyword evidence="2" id="KW-1185">Reference proteome</keyword>
<dbReference type="Proteomes" id="UP000319949">
    <property type="component" value="Unassembled WGS sequence"/>
</dbReference>
<dbReference type="AlphaFoldDB" id="A0A560DG55"/>
<protein>
    <submittedName>
        <fullName evidence="1">Uncharacterized protein</fullName>
    </submittedName>
</protein>
<gene>
    <name evidence="1" type="ORF">FBZ96_107281</name>
</gene>